<dbReference type="AlphaFoldDB" id="A0A8G1RS91"/>
<reference evidence="2 3" key="1">
    <citation type="submission" date="2018-02" db="EMBL/GenBank/DDBJ databases">
        <title>The genomes of Aspergillus section Nigri reveals drivers in fungal speciation.</title>
        <authorList>
            <consortium name="DOE Joint Genome Institute"/>
            <person name="Vesth T.C."/>
            <person name="Nybo J."/>
            <person name="Theobald S."/>
            <person name="Brandl J."/>
            <person name="Frisvad J.C."/>
            <person name="Nielsen K.F."/>
            <person name="Lyhne E.K."/>
            <person name="Kogle M.E."/>
            <person name="Kuo A."/>
            <person name="Riley R."/>
            <person name="Clum A."/>
            <person name="Nolan M."/>
            <person name="Lipzen A."/>
            <person name="Salamov A."/>
            <person name="Henrissat B."/>
            <person name="Wiebenga A."/>
            <person name="De vries R.P."/>
            <person name="Grigoriev I.V."/>
            <person name="Mortensen U.H."/>
            <person name="Andersen M.R."/>
            <person name="Baker S.E."/>
        </authorList>
    </citation>
    <scope>NUCLEOTIDE SEQUENCE [LARGE SCALE GENOMIC DNA]</scope>
    <source>
        <strain evidence="2 3">CBS 313.89</strain>
    </source>
</reference>
<evidence type="ECO:0000313" key="3">
    <source>
        <dbReference type="Proteomes" id="UP000249789"/>
    </source>
</evidence>
<accession>A0A8G1RS91</accession>
<dbReference type="VEuPathDB" id="FungiDB:BO72DRAFT_459548"/>
<keyword evidence="3" id="KW-1185">Reference proteome</keyword>
<evidence type="ECO:0000256" key="1">
    <source>
        <dbReference type="SAM" id="MobiDB-lite"/>
    </source>
</evidence>
<feature type="compositionally biased region" description="Pro residues" evidence="1">
    <location>
        <begin position="206"/>
        <end position="220"/>
    </location>
</feature>
<feature type="compositionally biased region" description="Basic and acidic residues" evidence="1">
    <location>
        <begin position="180"/>
        <end position="193"/>
    </location>
</feature>
<protein>
    <submittedName>
        <fullName evidence="2">Uncharacterized protein</fullName>
    </submittedName>
</protein>
<organism evidence="2 3">
    <name type="scientific">Aspergillus fijiensis CBS 313.89</name>
    <dbReference type="NCBI Taxonomy" id="1448319"/>
    <lineage>
        <taxon>Eukaryota</taxon>
        <taxon>Fungi</taxon>
        <taxon>Dikarya</taxon>
        <taxon>Ascomycota</taxon>
        <taxon>Pezizomycotina</taxon>
        <taxon>Eurotiomycetes</taxon>
        <taxon>Eurotiomycetidae</taxon>
        <taxon>Eurotiales</taxon>
        <taxon>Aspergillaceae</taxon>
        <taxon>Aspergillus</taxon>
    </lineage>
</organism>
<proteinExistence type="predicted"/>
<feature type="region of interest" description="Disordered" evidence="1">
    <location>
        <begin position="180"/>
        <end position="241"/>
    </location>
</feature>
<sequence length="434" mass="47053">MAGSLTWPARLHGRFAYMAGSFTWPARLPNTLKGTTAKTAITDKTINQHSSIRFYCPTFLCNTAGTPSLQFSTPTIVTNVHVIGADPSIQAECPPRPSKSSQTLRPQDQDIFEKITLSSCHVTADGDSVTVEATLMDVGCNWNVSRNRLEAVINSLSSLVWKGIYGRHGWREERMRCSLDGRSGKLGTREGRPAEGPQLNVRYHHPPSPTTSPGLLPPTLFPLSETPNDTTAPPSKPHRAIVPRRSSRVPDQPLIPVQQACGKRALQIPLRDFVPEFRDIEPQLPLEGAELIGPRHAFAVAVDLHQSLVRGDDHEEVCAEGVGVILVGGAGADDAGAFSRYRSEELAPTTLHPEPDGSGPFVVNLEPIRNPTGGYGSDDVFPGSGDLLLVVRLRHSAQVGQVHGVIADAEPVFMDGNERFQFGGWGWGIRAGRI</sequence>
<dbReference type="Proteomes" id="UP000249789">
    <property type="component" value="Unassembled WGS sequence"/>
</dbReference>
<dbReference type="RefSeq" id="XP_040800596.1">
    <property type="nucleotide sequence ID" value="XM_040946428.1"/>
</dbReference>
<dbReference type="EMBL" id="KZ824648">
    <property type="protein sequence ID" value="RAK76586.1"/>
    <property type="molecule type" value="Genomic_DNA"/>
</dbReference>
<dbReference type="GeneID" id="63863761"/>
<gene>
    <name evidence="2" type="ORF">BO72DRAFT_459548</name>
</gene>
<evidence type="ECO:0000313" key="2">
    <source>
        <dbReference type="EMBL" id="RAK76586.1"/>
    </source>
</evidence>
<name>A0A8G1RS91_9EURO</name>